<evidence type="ECO:0000313" key="3">
    <source>
        <dbReference type="EMBL" id="KZW00142.1"/>
    </source>
</evidence>
<sequence>MFISKTFLLAALAALKHTVHAAPASEVDNLVVIDTQDSPFGPLVIYGFANATTVATEDTSAAALNERACGSNDVTCDGGNVPNAPACANLIASLSANSGTGLGVSPRSICQTTNGNTCCVSWHNPAPGLVESMLIAGANAAYNGCVVHGLSGLTQNTVLNGVCTKQCLRVPA</sequence>
<dbReference type="Proteomes" id="UP000077266">
    <property type="component" value="Unassembled WGS sequence"/>
</dbReference>
<organism evidence="3 4">
    <name type="scientific">Exidia glandulosa HHB12029</name>
    <dbReference type="NCBI Taxonomy" id="1314781"/>
    <lineage>
        <taxon>Eukaryota</taxon>
        <taxon>Fungi</taxon>
        <taxon>Dikarya</taxon>
        <taxon>Basidiomycota</taxon>
        <taxon>Agaricomycotina</taxon>
        <taxon>Agaricomycetes</taxon>
        <taxon>Auriculariales</taxon>
        <taxon>Exidiaceae</taxon>
        <taxon>Exidia</taxon>
    </lineage>
</organism>
<keyword evidence="4" id="KW-1185">Reference proteome</keyword>
<proteinExistence type="predicted"/>
<gene>
    <name evidence="3" type="ORF">EXIGLDRAFT_722714</name>
</gene>
<accession>A0A165N363</accession>
<dbReference type="InParanoid" id="A0A165N363"/>
<protein>
    <recommendedName>
        <fullName evidence="2">WD-like domain-containing protein</fullName>
    </recommendedName>
</protein>
<evidence type="ECO:0000259" key="2">
    <source>
        <dbReference type="Pfam" id="PF20493"/>
    </source>
</evidence>
<feature type="chain" id="PRO_5007862931" description="WD-like domain-containing protein" evidence="1">
    <location>
        <begin position="22"/>
        <end position="172"/>
    </location>
</feature>
<dbReference type="InterPro" id="IPR046925">
    <property type="entry name" value="WD-like_fungi"/>
</dbReference>
<dbReference type="OrthoDB" id="2931114at2759"/>
<reference evidence="3 4" key="1">
    <citation type="journal article" date="2016" name="Mol. Biol. Evol.">
        <title>Comparative Genomics of Early-Diverging Mushroom-Forming Fungi Provides Insights into the Origins of Lignocellulose Decay Capabilities.</title>
        <authorList>
            <person name="Nagy L.G."/>
            <person name="Riley R."/>
            <person name="Tritt A."/>
            <person name="Adam C."/>
            <person name="Daum C."/>
            <person name="Floudas D."/>
            <person name="Sun H."/>
            <person name="Yadav J.S."/>
            <person name="Pangilinan J."/>
            <person name="Larsson K.H."/>
            <person name="Matsuura K."/>
            <person name="Barry K."/>
            <person name="Labutti K."/>
            <person name="Kuo R."/>
            <person name="Ohm R.A."/>
            <person name="Bhattacharya S.S."/>
            <person name="Shirouzu T."/>
            <person name="Yoshinaga Y."/>
            <person name="Martin F.M."/>
            <person name="Grigoriev I.V."/>
            <person name="Hibbett D.S."/>
        </authorList>
    </citation>
    <scope>NUCLEOTIDE SEQUENCE [LARGE SCALE GENOMIC DNA]</scope>
    <source>
        <strain evidence="3 4">HHB12029</strain>
    </source>
</reference>
<keyword evidence="1" id="KW-0732">Signal</keyword>
<evidence type="ECO:0000256" key="1">
    <source>
        <dbReference type="SAM" id="SignalP"/>
    </source>
</evidence>
<feature type="domain" description="WD-like" evidence="2">
    <location>
        <begin position="70"/>
        <end position="168"/>
    </location>
</feature>
<name>A0A165N363_EXIGL</name>
<dbReference type="EMBL" id="KV425903">
    <property type="protein sequence ID" value="KZW00142.1"/>
    <property type="molecule type" value="Genomic_DNA"/>
</dbReference>
<dbReference type="Pfam" id="PF20493">
    <property type="entry name" value="WD-like_fungi"/>
    <property type="match status" value="1"/>
</dbReference>
<dbReference type="AlphaFoldDB" id="A0A165N363"/>
<feature type="signal peptide" evidence="1">
    <location>
        <begin position="1"/>
        <end position="21"/>
    </location>
</feature>
<evidence type="ECO:0000313" key="4">
    <source>
        <dbReference type="Proteomes" id="UP000077266"/>
    </source>
</evidence>